<dbReference type="PANTHER" id="PTHR10683:SF40">
    <property type="entry name" value="FRUCTOSE-6-PHOSPHATE ALDOLASE 1-RELATED"/>
    <property type="match status" value="1"/>
</dbReference>
<reference evidence="5 7" key="1">
    <citation type="submission" date="2014-09" db="EMBL/GenBank/DDBJ databases">
        <authorList>
            <person name="Loux Valentin"/>
            <person name="Dugat Thibaut"/>
        </authorList>
    </citation>
    <scope>NUCLEOTIDE SEQUENCE [LARGE SCALE GENOMIC DNA]</scope>
    <source>
        <strain evidence="5 7">BOV-10_179</strain>
    </source>
</reference>
<evidence type="ECO:0000256" key="1">
    <source>
        <dbReference type="ARBA" id="ARBA00004496"/>
    </source>
</evidence>
<keyword evidence="3" id="KW-0570">Pentose shunt</keyword>
<dbReference type="InterPro" id="IPR018225">
    <property type="entry name" value="Transaldolase_AS"/>
</dbReference>
<dbReference type="PROSITE" id="PS01054">
    <property type="entry name" value="TRANSALDOLASE_1"/>
    <property type="match status" value="1"/>
</dbReference>
<dbReference type="EMBL" id="FLLR01000022">
    <property type="protein sequence ID" value="SBO14327.1"/>
    <property type="molecule type" value="Genomic_DNA"/>
</dbReference>
<dbReference type="InterPro" id="IPR033919">
    <property type="entry name" value="TSA/FSA_arc/bac"/>
</dbReference>
<dbReference type="GO" id="GO:0016832">
    <property type="term" value="F:aldehyde-lyase activity"/>
    <property type="evidence" value="ECO:0007669"/>
    <property type="project" value="InterPro"/>
</dbReference>
<dbReference type="GO" id="GO:0006098">
    <property type="term" value="P:pentose-phosphate shunt"/>
    <property type="evidence" value="ECO:0007669"/>
    <property type="project" value="UniProtKB-KW"/>
</dbReference>
<reference evidence="8" key="2">
    <citation type="submission" date="2016-03" db="EMBL/GenBank/DDBJ databases">
        <authorList>
            <person name="Loux Valentin"/>
        </authorList>
    </citation>
    <scope>NUCLEOTIDE SEQUENCE [LARGE SCALE GENOMIC DNA]</scope>
    <source>
        <strain evidence="8">C1</strain>
    </source>
</reference>
<evidence type="ECO:0000256" key="2">
    <source>
        <dbReference type="ARBA" id="ARBA00022490"/>
    </source>
</evidence>
<dbReference type="GO" id="GO:0004801">
    <property type="term" value="F:transaldolase activity"/>
    <property type="evidence" value="ECO:0007669"/>
    <property type="project" value="UniProtKB-EC"/>
</dbReference>
<evidence type="ECO:0000313" key="5">
    <source>
        <dbReference type="EMBL" id="CEH11196.1"/>
    </source>
</evidence>
<dbReference type="FunFam" id="3.20.20.70:FF:000018">
    <property type="entry name" value="Probable transaldolase"/>
    <property type="match status" value="1"/>
</dbReference>
<keyword evidence="6" id="KW-0808">Transferase</keyword>
<evidence type="ECO:0000256" key="3">
    <source>
        <dbReference type="ARBA" id="ARBA00023126"/>
    </source>
</evidence>
<dbReference type="RefSeq" id="WP_044142693.1">
    <property type="nucleotide sequence ID" value="NZ_CCXQ01000133.1"/>
</dbReference>
<dbReference type="AlphaFoldDB" id="A0A098GKZ4"/>
<protein>
    <submittedName>
        <fullName evidence="5 6">Transaldolase</fullName>
        <ecNumber evidence="6">2.2.1.2</ecNumber>
    </submittedName>
</protein>
<reference evidence="6" key="3">
    <citation type="submission" date="2016-03" db="EMBL/GenBank/DDBJ databases">
        <authorList>
            <person name="Loux V."/>
        </authorList>
    </citation>
    <scope>NUCLEOTIDE SEQUENCE</scope>
    <source>
        <strain evidence="6">C1</strain>
    </source>
</reference>
<dbReference type="GO" id="GO:0005737">
    <property type="term" value="C:cytoplasm"/>
    <property type="evidence" value="ECO:0007669"/>
    <property type="project" value="UniProtKB-SubCell"/>
</dbReference>
<dbReference type="Proteomes" id="UP000055047">
    <property type="component" value="Unassembled WGS sequence"/>
</dbReference>
<evidence type="ECO:0000313" key="8">
    <source>
        <dbReference type="Proteomes" id="UP000078419"/>
    </source>
</evidence>
<dbReference type="CDD" id="cd00956">
    <property type="entry name" value="Transaldolase_FSA"/>
    <property type="match status" value="1"/>
</dbReference>
<dbReference type="InterPro" id="IPR013785">
    <property type="entry name" value="Aldolase_TIM"/>
</dbReference>
<organism evidence="5 7">
    <name type="scientific">Anaplasma phagocytophilum</name>
    <name type="common">Ehrlichia phagocytophila</name>
    <dbReference type="NCBI Taxonomy" id="948"/>
    <lineage>
        <taxon>Bacteria</taxon>
        <taxon>Pseudomonadati</taxon>
        <taxon>Pseudomonadota</taxon>
        <taxon>Alphaproteobacteria</taxon>
        <taxon>Rickettsiales</taxon>
        <taxon>Anaplasmataceae</taxon>
        <taxon>Anaplasma</taxon>
        <taxon>phagocytophilum group</taxon>
    </lineage>
</organism>
<sequence length="218" mass="23387">MKIFLDTIDVDSIAALYKTGAVDGITTNPALLSKSERPYRELLEEICSLVPGDISVEVVSVDADDMVAEGLKLAKIAKNVVVKLPLTFDGIRACNILAREHDIKVNVTLCFSATQALMAAKAGATYVSPFMGRIDDLGGDGAALIRDIRCVYSNYGFKTQVLAASVRSPMHVLEAAKAGAEVATVPVSVFKQLFLHPLTDKGLADFLKSWEVSGRSIL</sequence>
<evidence type="ECO:0000313" key="6">
    <source>
        <dbReference type="EMBL" id="SBO14327.1"/>
    </source>
</evidence>
<proteinExistence type="predicted"/>
<evidence type="ECO:0000256" key="4">
    <source>
        <dbReference type="ARBA" id="ARBA00023270"/>
    </source>
</evidence>
<dbReference type="Pfam" id="PF00923">
    <property type="entry name" value="TAL_FSA"/>
    <property type="match status" value="1"/>
</dbReference>
<dbReference type="EMBL" id="CCXQ01000133">
    <property type="protein sequence ID" value="CEH11196.1"/>
    <property type="molecule type" value="Genomic_DNA"/>
</dbReference>
<dbReference type="GO" id="GO:0005975">
    <property type="term" value="P:carbohydrate metabolic process"/>
    <property type="evidence" value="ECO:0007669"/>
    <property type="project" value="InterPro"/>
</dbReference>
<evidence type="ECO:0000313" key="7">
    <source>
        <dbReference type="Proteomes" id="UP000055047"/>
    </source>
</evidence>
<keyword evidence="4" id="KW-0704">Schiff base</keyword>
<dbReference type="NCBIfam" id="TIGR00875">
    <property type="entry name" value="fsa_talC_mipB"/>
    <property type="match status" value="1"/>
</dbReference>
<dbReference type="Proteomes" id="UP000078419">
    <property type="component" value="Unassembled WGS sequence"/>
</dbReference>
<dbReference type="Gene3D" id="3.20.20.70">
    <property type="entry name" value="Aldolase class I"/>
    <property type="match status" value="1"/>
</dbReference>
<dbReference type="InterPro" id="IPR001585">
    <property type="entry name" value="TAL/FSA"/>
</dbReference>
<accession>A0A098GKZ4</accession>
<keyword evidence="2" id="KW-0963">Cytoplasm</keyword>
<gene>
    <name evidence="5" type="primary">tal</name>
    <name evidence="6" type="ORF">ANAPC1_00674</name>
    <name evidence="5" type="ORF">ANAPHAGO_00017</name>
</gene>
<dbReference type="PANTHER" id="PTHR10683">
    <property type="entry name" value="TRANSALDOLASE"/>
    <property type="match status" value="1"/>
</dbReference>
<dbReference type="SUPFAM" id="SSF51569">
    <property type="entry name" value="Aldolase"/>
    <property type="match status" value="1"/>
</dbReference>
<name>A0A098GKZ4_ANAPH</name>
<dbReference type="InterPro" id="IPR004731">
    <property type="entry name" value="Transaldolase_3B/F6P_aldolase"/>
</dbReference>
<dbReference type="EC" id="2.2.1.2" evidence="6"/>
<comment type="subcellular location">
    <subcellularLocation>
        <location evidence="1">Cytoplasm</location>
    </subcellularLocation>
</comment>
<dbReference type="GO" id="GO:0042182">
    <property type="term" value="P:ketone catabolic process"/>
    <property type="evidence" value="ECO:0007669"/>
    <property type="project" value="UniProtKB-ARBA"/>
</dbReference>